<dbReference type="ESTHER" id="aedae-q17mv5">
    <property type="family name" value="Carb_B_Arthropoda"/>
</dbReference>
<evidence type="ECO:0000256" key="2">
    <source>
        <dbReference type="ARBA" id="ARBA00022487"/>
    </source>
</evidence>
<dbReference type="EC" id="3.1.1.-" evidence="6"/>
<reference evidence="8" key="1">
    <citation type="submission" date="2005-10" db="EMBL/GenBank/DDBJ databases">
        <authorList>
            <person name="Loftus B.J."/>
            <person name="Nene V.M."/>
            <person name="Hannick L.I."/>
            <person name="Bidwell S."/>
            <person name="Haas B."/>
            <person name="Amedeo P."/>
            <person name="Orvis J."/>
            <person name="Wortman J.R."/>
            <person name="White O.R."/>
            <person name="Salzberg S."/>
            <person name="Shumway M."/>
            <person name="Koo H."/>
            <person name="Zhao Y."/>
            <person name="Holmes M."/>
            <person name="Miller J."/>
            <person name="Schatz M."/>
            <person name="Pop M."/>
            <person name="Pai G."/>
            <person name="Utterback T."/>
            <person name="Rogers Y.-H."/>
            <person name="Kravitz S."/>
            <person name="Fraser C.M."/>
        </authorList>
    </citation>
    <scope>NUCLEOTIDE SEQUENCE</scope>
    <source>
        <strain evidence="8">Liverpool</strain>
    </source>
</reference>
<feature type="domain" description="Carboxylesterase type B" evidence="7">
    <location>
        <begin position="24"/>
        <end position="523"/>
    </location>
</feature>
<dbReference type="Pfam" id="PF00135">
    <property type="entry name" value="COesterase"/>
    <property type="match status" value="1"/>
</dbReference>
<feature type="chain" id="PRO_5014205782" description="Carboxylic ester hydrolase" evidence="6">
    <location>
        <begin position="21"/>
        <end position="595"/>
    </location>
</feature>
<dbReference type="GO" id="GO:0052689">
    <property type="term" value="F:carboxylic ester hydrolase activity"/>
    <property type="evidence" value="ECO:0007669"/>
    <property type="project" value="UniProtKB-KW"/>
</dbReference>
<feature type="signal peptide" evidence="6">
    <location>
        <begin position="1"/>
        <end position="20"/>
    </location>
</feature>
<proteinExistence type="inferred from homology"/>
<name>Q17MV5_AEDAE</name>
<dbReference type="PROSITE" id="PS00122">
    <property type="entry name" value="CARBOXYLESTERASE_B_1"/>
    <property type="match status" value="1"/>
</dbReference>
<evidence type="ECO:0000256" key="4">
    <source>
        <dbReference type="ARBA" id="ARBA00023157"/>
    </source>
</evidence>
<accession>Q17MV5</accession>
<keyword evidence="5" id="KW-0325">Glycoprotein</keyword>
<evidence type="ECO:0000313" key="8">
    <source>
        <dbReference type="EMBL" id="EAT48047.2"/>
    </source>
</evidence>
<evidence type="ECO:0000256" key="1">
    <source>
        <dbReference type="ARBA" id="ARBA00005964"/>
    </source>
</evidence>
<dbReference type="EMBL" id="CH477203">
    <property type="protein sequence ID" value="EAT48047.2"/>
    <property type="molecule type" value="Genomic_DNA"/>
</dbReference>
<keyword evidence="4" id="KW-1015">Disulfide bond</keyword>
<evidence type="ECO:0000256" key="6">
    <source>
        <dbReference type="RuleBase" id="RU361235"/>
    </source>
</evidence>
<reference evidence="8" key="3">
    <citation type="submission" date="2012-09" db="EMBL/GenBank/DDBJ databases">
        <authorList>
            <consortium name="VectorBase"/>
        </authorList>
    </citation>
    <scope>NUCLEOTIDE SEQUENCE</scope>
    <source>
        <strain evidence="8">Liverpool</strain>
    </source>
</reference>
<dbReference type="PANTHER" id="PTHR43142:SF1">
    <property type="entry name" value="CARBOXYLIC ESTER HYDROLASE"/>
    <property type="match status" value="1"/>
</dbReference>
<dbReference type="PhylomeDB" id="Q17MV5"/>
<protein>
    <recommendedName>
        <fullName evidence="6">Carboxylic ester hydrolase</fullName>
        <ecNumber evidence="6">3.1.1.-</ecNumber>
    </recommendedName>
</protein>
<dbReference type="InterPro" id="IPR029058">
    <property type="entry name" value="AB_hydrolase_fold"/>
</dbReference>
<dbReference type="AlphaFoldDB" id="Q17MV5"/>
<evidence type="ECO:0000256" key="3">
    <source>
        <dbReference type="ARBA" id="ARBA00022801"/>
    </source>
</evidence>
<keyword evidence="6" id="KW-0732">Signal</keyword>
<organism evidence="8 9">
    <name type="scientific">Aedes aegypti</name>
    <name type="common">Yellowfever mosquito</name>
    <name type="synonym">Culex aegypti</name>
    <dbReference type="NCBI Taxonomy" id="7159"/>
    <lineage>
        <taxon>Eukaryota</taxon>
        <taxon>Metazoa</taxon>
        <taxon>Ecdysozoa</taxon>
        <taxon>Arthropoda</taxon>
        <taxon>Hexapoda</taxon>
        <taxon>Insecta</taxon>
        <taxon>Pterygota</taxon>
        <taxon>Neoptera</taxon>
        <taxon>Endopterygota</taxon>
        <taxon>Diptera</taxon>
        <taxon>Nematocera</taxon>
        <taxon>Culicoidea</taxon>
        <taxon>Culicidae</taxon>
        <taxon>Culicinae</taxon>
        <taxon>Aedini</taxon>
        <taxon>Aedes</taxon>
        <taxon>Stegomyia</taxon>
    </lineage>
</organism>
<comment type="similarity">
    <text evidence="1 6">Belongs to the type-B carboxylesterase/lipase family.</text>
</comment>
<dbReference type="InterPro" id="IPR002018">
    <property type="entry name" value="CarbesteraseB"/>
</dbReference>
<keyword evidence="2" id="KW-0719">Serine esterase</keyword>
<dbReference type="VEuPathDB" id="VectorBase:AAEL000905"/>
<evidence type="ECO:0000313" key="9">
    <source>
        <dbReference type="Proteomes" id="UP000682892"/>
    </source>
</evidence>
<gene>
    <name evidence="8" type="ORF">AaeL_AAEL000905</name>
</gene>
<sequence length="595" mass="65784">MCVEYIIAVLITSVVISCFGQHSTPIVNIQGLGSVQGSVGYTAWTNRTIYEFQGIPYGEAPVGTLRFKPTVKAAAWGGIRDASKPGIRCPQMDKHYVNLDNEDCLTLSVYSNDVSLNSDRPVMVFMHGGWLFWGGAEQYKPNFLLESNIVLVVIQYRLGPLGFLSTMSEDIPGNVGMLDVITALEWVQQNIRYFGGSSSQVTIFGESAGAVAVSAMLHSPLVQSRSTPLFNKAILQSGSVFVPWAISDDPIEGTNDIAKRTGCTGVALEQCLRGVAVKDLLEAFHDHREQTIISRGYPYVAGTGLVVGGPSPLFPQHPKNYLENVNKNIAIMAGTTSQDGLFLLNELHKLQPQLLQTLNTSHALLHYVRILHEKFGQTKYDGSLEGYAFNQNFLVSETDRLPWADLVCSLTDVSICGIHGIKAPVMSEVHAFSHVNPGNVYLYSFDYSSELIQRNLSVPFPHKRPVHHAEDIKYLFPWEALDERDVKMAKTVVQLWTSFAIRGVPSADNVGYWPPVDGIRSHDLGIDLHFKYIFISGLFGPYLKINIESEQRNNYLNEFYATADKYRVLGGAGSRLTVSVGSIILVLMIAFSRVL</sequence>
<dbReference type="InterPro" id="IPR019826">
    <property type="entry name" value="Carboxylesterase_B_AS"/>
</dbReference>
<dbReference type="SUPFAM" id="SSF53474">
    <property type="entry name" value="alpha/beta-Hydrolases"/>
    <property type="match status" value="1"/>
</dbReference>
<dbReference type="eggNOG" id="KOG1516">
    <property type="taxonomic scope" value="Eukaryota"/>
</dbReference>
<dbReference type="PaxDb" id="7159-AAEL000905-PA"/>
<evidence type="ECO:0000259" key="7">
    <source>
        <dbReference type="Pfam" id="PF00135"/>
    </source>
</evidence>
<dbReference type="Proteomes" id="UP000682892">
    <property type="component" value="Unassembled WGS sequence"/>
</dbReference>
<reference evidence="8" key="2">
    <citation type="journal article" date="2007" name="Science">
        <title>Genome sequence of Aedes aegypti, a major arbovirus vector.</title>
        <authorList>
            <person name="Nene V."/>
            <person name="Wortman J.R."/>
            <person name="Lawson D."/>
            <person name="Haas B."/>
            <person name="Kodira C."/>
            <person name="Tu Z.J."/>
            <person name="Loftus B."/>
            <person name="Xi Z."/>
            <person name="Megy K."/>
            <person name="Grabherr M."/>
            <person name="Ren Q."/>
            <person name="Zdobnov E.M."/>
            <person name="Lobo N.F."/>
            <person name="Campbell K.S."/>
            <person name="Brown S.E."/>
            <person name="Bonaldo M.F."/>
            <person name="Zhu J."/>
            <person name="Sinkins S.P."/>
            <person name="Hogenkamp D.G."/>
            <person name="Amedeo P."/>
            <person name="Arensburger P."/>
            <person name="Atkinson P.W."/>
            <person name="Bidwell S."/>
            <person name="Biedler J."/>
            <person name="Birney E."/>
            <person name="Bruggner R.V."/>
            <person name="Costas J."/>
            <person name="Coy M.R."/>
            <person name="Crabtree J."/>
            <person name="Crawford M."/>
            <person name="Debruyn B."/>
            <person name="Decaprio D."/>
            <person name="Eiglmeier K."/>
            <person name="Eisenstadt E."/>
            <person name="El-Dorry H."/>
            <person name="Gelbart W.M."/>
            <person name="Gomes S.L."/>
            <person name="Hammond M."/>
            <person name="Hannick L.I."/>
            <person name="Hogan J.R."/>
            <person name="Holmes M.H."/>
            <person name="Jaffe D."/>
            <person name="Johnston J.S."/>
            <person name="Kennedy R.C."/>
            <person name="Koo H."/>
            <person name="Kravitz S."/>
            <person name="Kriventseva E.V."/>
            <person name="Kulp D."/>
            <person name="Labutti K."/>
            <person name="Lee E."/>
            <person name="Li S."/>
            <person name="Lovin D.D."/>
            <person name="Mao C."/>
            <person name="Mauceli E."/>
            <person name="Menck C.F."/>
            <person name="Miller J.R."/>
            <person name="Montgomery P."/>
            <person name="Mori A."/>
            <person name="Nascimento A.L."/>
            <person name="Naveira H.F."/>
            <person name="Nusbaum C."/>
            <person name="O'leary S."/>
            <person name="Orvis J."/>
            <person name="Pertea M."/>
            <person name="Quesneville H."/>
            <person name="Reidenbach K.R."/>
            <person name="Rogers Y.H."/>
            <person name="Roth C.W."/>
            <person name="Schneider J.R."/>
            <person name="Schatz M."/>
            <person name="Shumway M."/>
            <person name="Stanke M."/>
            <person name="Stinson E.O."/>
            <person name="Tubio J.M."/>
            <person name="Vanzee J.P."/>
            <person name="Verjovski-Almeida S."/>
            <person name="Werner D."/>
            <person name="White O."/>
            <person name="Wyder S."/>
            <person name="Zeng Q."/>
            <person name="Zhao Q."/>
            <person name="Zhao Y."/>
            <person name="Hill C.A."/>
            <person name="Raikhel A.S."/>
            <person name="Soares M.B."/>
            <person name="Knudson D.L."/>
            <person name="Lee N.H."/>
            <person name="Galagan J."/>
            <person name="Salzberg S.L."/>
            <person name="Paulsen I.T."/>
            <person name="Dimopoulos G."/>
            <person name="Collins F.H."/>
            <person name="Birren B."/>
            <person name="Fraser-Liggett C.M."/>
            <person name="Severson D.W."/>
        </authorList>
    </citation>
    <scope>NUCLEOTIDE SEQUENCE [LARGE SCALE GENOMIC DNA]</scope>
    <source>
        <strain evidence="8">Liverpool</strain>
    </source>
</reference>
<evidence type="ECO:0000256" key="5">
    <source>
        <dbReference type="ARBA" id="ARBA00023180"/>
    </source>
</evidence>
<dbReference type="Gene3D" id="3.40.50.1820">
    <property type="entry name" value="alpha/beta hydrolase"/>
    <property type="match status" value="1"/>
</dbReference>
<dbReference type="STRING" id="7159.Q17MV5"/>
<keyword evidence="3 6" id="KW-0378">Hydrolase</keyword>
<dbReference type="PANTHER" id="PTHR43142">
    <property type="entry name" value="CARBOXYLIC ESTER HYDROLASE"/>
    <property type="match status" value="1"/>
</dbReference>
<feature type="non-terminal residue" evidence="8">
    <location>
        <position position="595"/>
    </location>
</feature>